<feature type="transmembrane region" description="Helical" evidence="1">
    <location>
        <begin position="71"/>
        <end position="92"/>
    </location>
</feature>
<sequence>MEKKIKRARMLRIGVLVVLAVGLLLDYFPHLVNGGLGGRGTFFLLLVGFGFAVAAEVMIPRDKRRRQGIPIWEHDLFFIFYVIGLIALFTYFGGESQVGLSITHPVLWIFVVYAFIKWNLDRKSRPQDEEEEISKKN</sequence>
<protein>
    <recommendedName>
        <fullName evidence="3">Permease</fullName>
    </recommendedName>
</protein>
<dbReference type="EMBL" id="CP162551">
    <property type="protein sequence ID" value="XDI38593.1"/>
    <property type="molecule type" value="Genomic_DNA"/>
</dbReference>
<evidence type="ECO:0008006" key="3">
    <source>
        <dbReference type="Google" id="ProtNLM"/>
    </source>
</evidence>
<dbReference type="RefSeq" id="WP_317123792.1">
    <property type="nucleotide sequence ID" value="NZ_CP162551.1"/>
</dbReference>
<evidence type="ECO:0000256" key="1">
    <source>
        <dbReference type="SAM" id="Phobius"/>
    </source>
</evidence>
<evidence type="ECO:0000313" key="2">
    <source>
        <dbReference type="EMBL" id="XDI38593.1"/>
    </source>
</evidence>
<proteinExistence type="predicted"/>
<keyword evidence="1" id="KW-0812">Transmembrane</keyword>
<feature type="transmembrane region" description="Helical" evidence="1">
    <location>
        <begin position="41"/>
        <end position="59"/>
    </location>
</feature>
<dbReference type="AlphaFoldDB" id="A0AB39BY14"/>
<keyword evidence="1" id="KW-0472">Membrane</keyword>
<keyword evidence="1" id="KW-1133">Transmembrane helix</keyword>
<name>A0AB39BY14_9BACI</name>
<reference evidence="2" key="1">
    <citation type="submission" date="2024-07" db="EMBL/GenBank/DDBJ databases">
        <title>Identification and characteristics of an arsenic-resistant bacterial isolate, which belongs to a novel species.</title>
        <authorList>
            <person name="Juszczyk A."/>
            <person name="Kowalczyk A."/>
            <person name="Was K."/>
            <person name="Kosowicz W."/>
            <person name="Budzyn A."/>
            <person name="Latowski D."/>
        </authorList>
    </citation>
    <scope>NUCLEOTIDE SEQUENCE</scope>
    <source>
        <strain evidence="2">As8PL</strain>
    </source>
</reference>
<feature type="transmembrane region" description="Helical" evidence="1">
    <location>
        <begin position="12"/>
        <end position="29"/>
    </location>
</feature>
<gene>
    <name evidence="2" type="ORF">AB3N04_09910</name>
</gene>
<organism evidence="2">
    <name type="scientific">Alkalihalophilus sp. As8PL</name>
    <dbReference type="NCBI Taxonomy" id="3237103"/>
    <lineage>
        <taxon>Bacteria</taxon>
        <taxon>Bacillati</taxon>
        <taxon>Bacillota</taxon>
        <taxon>Bacilli</taxon>
        <taxon>Bacillales</taxon>
        <taxon>Bacillaceae</taxon>
        <taxon>Alkalihalophilus</taxon>
    </lineage>
</organism>
<accession>A0AB39BY14</accession>
<feature type="transmembrane region" description="Helical" evidence="1">
    <location>
        <begin position="98"/>
        <end position="116"/>
    </location>
</feature>